<sequence length="92" mass="10466">MDDTVYGIFGTKLDDGSYTRAADGSWPYALLNHKGSDLTYRPQEHLLNNLKSCGLCRRQERKHFIARCVTDMQLVPWTEEAKKGFRGGICRG</sequence>
<proteinExistence type="predicted"/>
<dbReference type="EMBL" id="FNXT01000642">
    <property type="protein sequence ID" value="SZX65505.1"/>
    <property type="molecule type" value="Genomic_DNA"/>
</dbReference>
<dbReference type="AlphaFoldDB" id="A0A383VJ13"/>
<evidence type="ECO:0000313" key="1">
    <source>
        <dbReference type="EMBL" id="SZX65505.1"/>
    </source>
</evidence>
<accession>A0A383VJ13</accession>
<dbReference type="Proteomes" id="UP000256970">
    <property type="component" value="Unassembled WGS sequence"/>
</dbReference>
<keyword evidence="2" id="KW-1185">Reference proteome</keyword>
<name>A0A383VJ13_TETOB</name>
<reference evidence="1 2" key="1">
    <citation type="submission" date="2016-10" db="EMBL/GenBank/DDBJ databases">
        <authorList>
            <person name="Cai Z."/>
        </authorList>
    </citation>
    <scope>NUCLEOTIDE SEQUENCE [LARGE SCALE GENOMIC DNA]</scope>
</reference>
<organism evidence="1 2">
    <name type="scientific">Tetradesmus obliquus</name>
    <name type="common">Green alga</name>
    <name type="synonym">Acutodesmus obliquus</name>
    <dbReference type="NCBI Taxonomy" id="3088"/>
    <lineage>
        <taxon>Eukaryota</taxon>
        <taxon>Viridiplantae</taxon>
        <taxon>Chlorophyta</taxon>
        <taxon>core chlorophytes</taxon>
        <taxon>Chlorophyceae</taxon>
        <taxon>CS clade</taxon>
        <taxon>Sphaeropleales</taxon>
        <taxon>Scenedesmaceae</taxon>
        <taxon>Tetradesmus</taxon>
    </lineage>
</organism>
<protein>
    <submittedName>
        <fullName evidence="1">Uncharacterized protein</fullName>
    </submittedName>
</protein>
<evidence type="ECO:0000313" key="2">
    <source>
        <dbReference type="Proteomes" id="UP000256970"/>
    </source>
</evidence>
<gene>
    <name evidence="1" type="ORF">BQ4739_LOCUS5927</name>
</gene>